<dbReference type="HOGENOM" id="CLU_091745_0_0_1"/>
<dbReference type="InParanoid" id="Q6BN85"/>
<reference evidence="3 4" key="1">
    <citation type="journal article" date="2004" name="Nature">
        <title>Genome evolution in yeasts.</title>
        <authorList>
            <consortium name="Genolevures"/>
            <person name="Dujon B."/>
            <person name="Sherman D."/>
            <person name="Fischer G."/>
            <person name="Durrens P."/>
            <person name="Casaregola S."/>
            <person name="Lafontaine I."/>
            <person name="de Montigny J."/>
            <person name="Marck C."/>
            <person name="Neuveglise C."/>
            <person name="Talla E."/>
            <person name="Goffard N."/>
            <person name="Frangeul L."/>
            <person name="Aigle M."/>
            <person name="Anthouard V."/>
            <person name="Babour A."/>
            <person name="Barbe V."/>
            <person name="Barnay S."/>
            <person name="Blanchin S."/>
            <person name="Beckerich J.M."/>
            <person name="Beyne E."/>
            <person name="Bleykasten C."/>
            <person name="Boisrame A."/>
            <person name="Boyer J."/>
            <person name="Cattolico L."/>
            <person name="Confanioleri F."/>
            <person name="de Daruvar A."/>
            <person name="Despons L."/>
            <person name="Fabre E."/>
            <person name="Fairhead C."/>
            <person name="Ferry-Dumazet H."/>
            <person name="Groppi A."/>
            <person name="Hantraye F."/>
            <person name="Hennequin C."/>
            <person name="Jauniaux N."/>
            <person name="Joyet P."/>
            <person name="Kachouri R."/>
            <person name="Kerrest A."/>
            <person name="Koszul R."/>
            <person name="Lemaire M."/>
            <person name="Lesur I."/>
            <person name="Ma L."/>
            <person name="Muller H."/>
            <person name="Nicaud J.M."/>
            <person name="Nikolski M."/>
            <person name="Oztas S."/>
            <person name="Ozier-Kalogeropoulos O."/>
            <person name="Pellenz S."/>
            <person name="Potier S."/>
            <person name="Richard G.F."/>
            <person name="Straub M.L."/>
            <person name="Suleau A."/>
            <person name="Swennene D."/>
            <person name="Tekaia F."/>
            <person name="Wesolowski-Louvel M."/>
            <person name="Westhof E."/>
            <person name="Wirth B."/>
            <person name="Zeniou-Meyer M."/>
            <person name="Zivanovic I."/>
            <person name="Bolotin-Fukuhara M."/>
            <person name="Thierry A."/>
            <person name="Bouchier C."/>
            <person name="Caudron B."/>
            <person name="Scarpelli C."/>
            <person name="Gaillardin C."/>
            <person name="Weissenbach J."/>
            <person name="Wincker P."/>
            <person name="Souciet J.L."/>
        </authorList>
    </citation>
    <scope>NUCLEOTIDE SEQUENCE [LARGE SCALE GENOMIC DNA]</scope>
    <source>
        <strain evidence="4">ATCC 36239 / CBS 767 / BCRC 21394 / JCM 1990 / NBRC 0083 / IGC 2968</strain>
    </source>
</reference>
<evidence type="ECO:0000313" key="4">
    <source>
        <dbReference type="Proteomes" id="UP000000599"/>
    </source>
</evidence>
<dbReference type="eggNOG" id="ENOG502T44W">
    <property type="taxonomic scope" value="Eukaryota"/>
</dbReference>
<keyword evidence="1" id="KW-0175">Coiled coil</keyword>
<dbReference type="Proteomes" id="UP000000599">
    <property type="component" value="Chromosome E"/>
</dbReference>
<dbReference type="AlphaFoldDB" id="Q6BN85"/>
<evidence type="ECO:0000256" key="1">
    <source>
        <dbReference type="SAM" id="Coils"/>
    </source>
</evidence>
<feature type="region of interest" description="Disordered" evidence="2">
    <location>
        <begin position="246"/>
        <end position="284"/>
    </location>
</feature>
<gene>
    <name evidence="3" type="ordered locus">DEHA2E23804g</name>
</gene>
<organism evidence="3 4">
    <name type="scientific">Debaryomyces hansenii (strain ATCC 36239 / CBS 767 / BCRC 21394 / JCM 1990 / NBRC 0083 / IGC 2968)</name>
    <name type="common">Yeast</name>
    <name type="synonym">Torulaspora hansenii</name>
    <dbReference type="NCBI Taxonomy" id="284592"/>
    <lineage>
        <taxon>Eukaryota</taxon>
        <taxon>Fungi</taxon>
        <taxon>Dikarya</taxon>
        <taxon>Ascomycota</taxon>
        <taxon>Saccharomycotina</taxon>
        <taxon>Pichiomycetes</taxon>
        <taxon>Debaryomycetaceae</taxon>
        <taxon>Debaryomyces</taxon>
    </lineage>
</organism>
<name>Q6BN85_DEBHA</name>
<dbReference type="VEuPathDB" id="FungiDB:DEHA2E23804g"/>
<dbReference type="OrthoDB" id="4084459at2759"/>
<accession>Q6BN85</accession>
<feature type="compositionally biased region" description="Basic and acidic residues" evidence="2">
    <location>
        <begin position="246"/>
        <end position="256"/>
    </location>
</feature>
<dbReference type="RefSeq" id="XP_460335.2">
    <property type="nucleotide sequence ID" value="XM_460335.1"/>
</dbReference>
<feature type="region of interest" description="Disordered" evidence="2">
    <location>
        <begin position="1"/>
        <end position="20"/>
    </location>
</feature>
<protein>
    <submittedName>
        <fullName evidence="3">DEHA2E23804p</fullName>
    </submittedName>
</protein>
<proteinExistence type="predicted"/>
<keyword evidence="4" id="KW-1185">Reference proteome</keyword>
<dbReference type="GeneID" id="2901894"/>
<feature type="coiled-coil region" evidence="1">
    <location>
        <begin position="184"/>
        <end position="211"/>
    </location>
</feature>
<evidence type="ECO:0000313" key="3">
    <source>
        <dbReference type="EMBL" id="CAG88620.2"/>
    </source>
</evidence>
<evidence type="ECO:0000256" key="2">
    <source>
        <dbReference type="SAM" id="MobiDB-lite"/>
    </source>
</evidence>
<sequence>MQKKHSRSYEEDNEDSYDLAKNGKRIKLDNLLQELSLDDDDIDVKSKKATHSFIESKVSKSSQQTDYVVNPSINLKSYSVFKKSSSPQPTINSPNINSYVMEKLVQHFHTLYNSKSALIQWYKPHLILSYHFENWVIRLFNRFIRKYNKRSNGIPIKKFKFYSKIMNLINSKEISFTYNDLLLILEQENKLEELKLNRKRKIRDYNKEKDSDTDEKDDKTFENIKYNYWDTLRGVNKDFEMIDELSKDNSDTDSPKVYEVVEPTQSYQNSEDSDIDMETDATFN</sequence>
<dbReference type="EMBL" id="CR382137">
    <property type="protein sequence ID" value="CAG88620.2"/>
    <property type="molecule type" value="Genomic_DNA"/>
</dbReference>
<dbReference type="KEGG" id="dha:DEHA2E23804g"/>
<dbReference type="OMA" id="YWDNLKF"/>
<feature type="compositionally biased region" description="Acidic residues" evidence="2">
    <location>
        <begin position="271"/>
        <end position="284"/>
    </location>
</feature>